<evidence type="ECO:0000313" key="6">
    <source>
        <dbReference type="EMBL" id="MFA9461442.1"/>
    </source>
</evidence>
<dbReference type="InterPro" id="IPR015421">
    <property type="entry name" value="PyrdxlP-dep_Trfase_major"/>
</dbReference>
<organism evidence="6 7">
    <name type="scientific">Thiohalorhabdus methylotrophus</name>
    <dbReference type="NCBI Taxonomy" id="3242694"/>
    <lineage>
        <taxon>Bacteria</taxon>
        <taxon>Pseudomonadati</taxon>
        <taxon>Pseudomonadota</taxon>
        <taxon>Gammaproteobacteria</taxon>
        <taxon>Thiohalorhabdales</taxon>
        <taxon>Thiohalorhabdaceae</taxon>
        <taxon>Thiohalorhabdus</taxon>
    </lineage>
</organism>
<comment type="similarity">
    <text evidence="4">Belongs to the GcvP family. N-terminal subunit subfamily.</text>
</comment>
<dbReference type="Gene3D" id="3.90.1150.10">
    <property type="entry name" value="Aspartate Aminotransferase, domain 1"/>
    <property type="match status" value="1"/>
</dbReference>
<dbReference type="InterPro" id="IPR023010">
    <property type="entry name" value="GcvPA"/>
</dbReference>
<dbReference type="InterPro" id="IPR049315">
    <property type="entry name" value="GDC-P_N"/>
</dbReference>
<gene>
    <name evidence="4 6" type="primary">gcvPA</name>
    <name evidence="6" type="ORF">ACERLL_11455</name>
</gene>
<evidence type="ECO:0000256" key="2">
    <source>
        <dbReference type="ARBA" id="ARBA00023002"/>
    </source>
</evidence>
<dbReference type="RefSeq" id="WP_373656230.1">
    <property type="nucleotide sequence ID" value="NZ_JBGUAW010000007.1"/>
</dbReference>
<comment type="function">
    <text evidence="1 4">The glycine cleavage system catalyzes the degradation of glycine. The P protein binds the alpha-amino group of glycine through its pyridoxal phosphate cofactor; CO(2) is released and the remaining methylamine moiety is then transferred to the lipoamide cofactor of the H protein.</text>
</comment>
<protein>
    <recommendedName>
        <fullName evidence="4">Probable glycine dehydrogenase (decarboxylating) subunit 1</fullName>
        <ecNumber evidence="4">1.4.4.2</ecNumber>
    </recommendedName>
    <alternativeName>
        <fullName evidence="4">Glycine cleavage system P-protein subunit 1</fullName>
    </alternativeName>
    <alternativeName>
        <fullName evidence="4">Glycine decarboxylase subunit 1</fullName>
    </alternativeName>
    <alternativeName>
        <fullName evidence="4">Glycine dehydrogenase (aminomethyl-transferring) subunit 1</fullName>
    </alternativeName>
</protein>
<dbReference type="Gene3D" id="3.40.640.10">
    <property type="entry name" value="Type I PLP-dependent aspartate aminotransferase-like (Major domain)"/>
    <property type="match status" value="1"/>
</dbReference>
<dbReference type="PANTHER" id="PTHR42806:SF1">
    <property type="entry name" value="GLYCINE DEHYDROGENASE (DECARBOXYLATING)"/>
    <property type="match status" value="1"/>
</dbReference>
<dbReference type="InterPro" id="IPR015422">
    <property type="entry name" value="PyrdxlP-dep_Trfase_small"/>
</dbReference>
<sequence>MPFIPHTEAEAREMLDTLGLSSMEELFAEIPECIRAKPLEKVPEGLSEMELMRLMRERAAQDESGLRSFVGAGAYEHHIPSAVWELATRGEYYSAYTPYQAEASQGTLQTIYEFQTMIAGLTGMEVANASLYDGGTALAEAVLMAVRAHKGKSQKVLVPESVHPAYLRVARTFCGAQGVTLESVPFQEASGTVDPERLGGDDNEYAALVVPQPNFFGRLEAVEELAAWAKARGALVIAVVNPTALALLTPPAEWGADIAVGEGQPLGLPMSSGGPYLGLMATTKKLVRQMPGRLVARTVDTDGKEGFSLTLQAREQHIRRAKAKSNICTNQGLAMTAATIYMSLVGEEGLKQVAGMSHTNTRRLVEKLTAIDGVERRFDGPFFHEAALRLPRPAAEVGGALLDRGVLGGFDLGREYSDLGDTLLVCATETKTEADLDAFTEALAEVL</sequence>
<comment type="catalytic activity">
    <reaction evidence="3 4">
        <text>N(6)-[(R)-lipoyl]-L-lysyl-[glycine-cleavage complex H protein] + glycine + H(+) = N(6)-[(R)-S(8)-aminomethyldihydrolipoyl]-L-lysyl-[glycine-cleavage complex H protein] + CO2</text>
        <dbReference type="Rhea" id="RHEA:24304"/>
        <dbReference type="Rhea" id="RHEA-COMP:10494"/>
        <dbReference type="Rhea" id="RHEA-COMP:10495"/>
        <dbReference type="ChEBI" id="CHEBI:15378"/>
        <dbReference type="ChEBI" id="CHEBI:16526"/>
        <dbReference type="ChEBI" id="CHEBI:57305"/>
        <dbReference type="ChEBI" id="CHEBI:83099"/>
        <dbReference type="ChEBI" id="CHEBI:83143"/>
        <dbReference type="EC" id="1.4.4.2"/>
    </reaction>
</comment>
<feature type="domain" description="Glycine cleavage system P-protein N-terminal" evidence="5">
    <location>
        <begin position="3"/>
        <end position="441"/>
    </location>
</feature>
<evidence type="ECO:0000259" key="5">
    <source>
        <dbReference type="Pfam" id="PF02347"/>
    </source>
</evidence>
<dbReference type="SUPFAM" id="SSF53383">
    <property type="entry name" value="PLP-dependent transferases"/>
    <property type="match status" value="1"/>
</dbReference>
<keyword evidence="2 4" id="KW-0560">Oxidoreductase</keyword>
<dbReference type="NCBIfam" id="NF001696">
    <property type="entry name" value="PRK00451.1"/>
    <property type="match status" value="1"/>
</dbReference>
<evidence type="ECO:0000256" key="3">
    <source>
        <dbReference type="ARBA" id="ARBA00049026"/>
    </source>
</evidence>
<dbReference type="HAMAP" id="MF_00712">
    <property type="entry name" value="GcvPA"/>
    <property type="match status" value="1"/>
</dbReference>
<evidence type="ECO:0000256" key="1">
    <source>
        <dbReference type="ARBA" id="ARBA00003788"/>
    </source>
</evidence>
<dbReference type="EC" id="1.4.4.2" evidence="4"/>
<proteinExistence type="inferred from homology"/>
<name>A0ABV4TVW0_9GAMM</name>
<dbReference type="GO" id="GO:0004375">
    <property type="term" value="F:glycine dehydrogenase (decarboxylating) activity"/>
    <property type="evidence" value="ECO:0007669"/>
    <property type="project" value="UniProtKB-EC"/>
</dbReference>
<dbReference type="PANTHER" id="PTHR42806">
    <property type="entry name" value="GLYCINE CLEAVAGE SYSTEM P-PROTEIN"/>
    <property type="match status" value="1"/>
</dbReference>
<dbReference type="InterPro" id="IPR015424">
    <property type="entry name" value="PyrdxlP-dep_Trfase"/>
</dbReference>
<dbReference type="Pfam" id="PF02347">
    <property type="entry name" value="GDC-P"/>
    <property type="match status" value="1"/>
</dbReference>
<dbReference type="CDD" id="cd00613">
    <property type="entry name" value="GDC-P"/>
    <property type="match status" value="1"/>
</dbReference>
<evidence type="ECO:0000256" key="4">
    <source>
        <dbReference type="HAMAP-Rule" id="MF_00712"/>
    </source>
</evidence>
<dbReference type="PIRSF" id="PIRSF006815">
    <property type="entry name" value="GcvPA"/>
    <property type="match status" value="1"/>
</dbReference>
<dbReference type="EMBL" id="JBGUAW010000007">
    <property type="protein sequence ID" value="MFA9461442.1"/>
    <property type="molecule type" value="Genomic_DNA"/>
</dbReference>
<evidence type="ECO:0000313" key="7">
    <source>
        <dbReference type="Proteomes" id="UP001575181"/>
    </source>
</evidence>
<reference evidence="6 7" key="1">
    <citation type="submission" date="2024-08" db="EMBL/GenBank/DDBJ databases">
        <title>Whole-genome sequencing of halo(alkali)philic microorganisms from hypersaline lakes.</title>
        <authorList>
            <person name="Sorokin D.Y."/>
            <person name="Merkel A.Y."/>
            <person name="Messina E."/>
            <person name="Yakimov M."/>
        </authorList>
    </citation>
    <scope>NUCLEOTIDE SEQUENCE [LARGE SCALE GENOMIC DNA]</scope>
    <source>
        <strain evidence="6 7">Cl-TMA</strain>
    </source>
</reference>
<comment type="caution">
    <text evidence="6">The sequence shown here is derived from an EMBL/GenBank/DDBJ whole genome shotgun (WGS) entry which is preliminary data.</text>
</comment>
<accession>A0ABV4TVW0</accession>
<keyword evidence="7" id="KW-1185">Reference proteome</keyword>
<dbReference type="Proteomes" id="UP001575181">
    <property type="component" value="Unassembled WGS sequence"/>
</dbReference>
<dbReference type="InterPro" id="IPR020581">
    <property type="entry name" value="GDC_P"/>
</dbReference>
<comment type="subunit">
    <text evidence="4">The glycine cleavage system is composed of four proteins: P, T, L and H. In this organism, the P 'protein' is a heterodimer of two subunits.</text>
</comment>